<gene>
    <name evidence="7" type="ORF">MIN45_P0624</name>
</gene>
<dbReference type="AlphaFoldDB" id="A0AAU9CUC5"/>
<name>A0AAU9CUC5_9GAMM</name>
<dbReference type="InterPro" id="IPR036852">
    <property type="entry name" value="Peptidase_S8/S53_dom_sf"/>
</dbReference>
<evidence type="ECO:0000313" key="7">
    <source>
        <dbReference type="EMBL" id="BCX88255.1"/>
    </source>
</evidence>
<keyword evidence="8" id="KW-1185">Reference proteome</keyword>
<sequence>MAEEVSQPKRHFILSDTATPEPFRRPGAGGGGQAVPHRNRQAHGSALLQQVEGLKSDLEQAKTIQQQNGMEEGFGLQIEFESFPDIELAFESLAAERSGIELLNVRHEENKTLASVFVPDGKLHILENKIKAYLEKDTPKGEPKHQKLIDAIRSIRVASIRSLWTDDPEVFPSEPNEAFWWEVWLPVRGDRLKVVEQFRQMAKGLDFRVAEGWIEFPERTVLLVYGTLDQMQRSVLTLNSIAELRRAKETADFFDSLPPEEQPEWADELLQRMTLPNEGTAVPHVCLLDTGVNIAHPLLAPAIRAKDTHTVDPVWGTNDQEGHGTEMAGLALLGNLTSLLDGSGPVAVGHRLESVKLLHRNHGNTSDPEHHGYLTIQAVSHPEITAPERRRVFSMAITARDARDRGRPSAWSATLDRLAVDYENQGETPRLFVVAAGNVDDPNAWAEYPASNTSDGIHDPGQAWNVLTVGASTELVHITEPDTGDYQPVAPAGGLSPFSTTSQTWQGHWPFKPDVVFEGGNAAKDETGAVWMPSLSLLTTNADITSRLFTTTNATSAASALAARMTAQLMAAYPELRSETIRGLMVHSAEWTPAMKQQFLSNPANPSKSEVACLVRHCGFGQPDLSRALWSVENSLTLICEDSLQPFMREQGKEPKLRDMNLHRLPWPLEELETLGETEVEMRVTLSYFIEPNPSARGVKSRYRYESHGLRFDVKRPHESDEEFRHRVNLAARDAEEGTSAHTGNDPHWVLGTQNRHRGSVHSDIWKGPAADLASRGVLAVYPVSGWWKTRPSLERYKQRAPYSLLVSIRAPQVNIDLYTPIESQIKIAVET</sequence>
<dbReference type="EMBL" id="AP024718">
    <property type="protein sequence ID" value="BCX88255.1"/>
    <property type="molecule type" value="Genomic_DNA"/>
</dbReference>
<dbReference type="KEGG" id="meiy:MIN45_P0624"/>
<dbReference type="GO" id="GO:0006508">
    <property type="term" value="P:proteolysis"/>
    <property type="evidence" value="ECO:0007669"/>
    <property type="project" value="UniProtKB-KW"/>
</dbReference>
<reference evidence="8" key="1">
    <citation type="journal article" date="2024" name="Int. J. Syst. Evol. Microbiol.">
        <title>Methylomarinovum tepidoasis sp. nov., a moderately thermophilic methanotroph of the family Methylothermaceae isolated from a deep-sea hydrothermal field.</title>
        <authorList>
            <person name="Hirayama H."/>
            <person name="Takaki Y."/>
            <person name="Abe M."/>
            <person name="Miyazaki M."/>
            <person name="Uematsu K."/>
            <person name="Matsui Y."/>
            <person name="Takai K."/>
        </authorList>
    </citation>
    <scope>NUCLEOTIDE SEQUENCE [LARGE SCALE GENOMIC DNA]</scope>
    <source>
        <strain evidence="8">IN45</strain>
    </source>
</reference>
<evidence type="ECO:0000256" key="4">
    <source>
        <dbReference type="ARBA" id="ARBA00022825"/>
    </source>
</evidence>
<dbReference type="RefSeq" id="WP_286293355.1">
    <property type="nucleotide sequence ID" value="NZ_AP024718.1"/>
</dbReference>
<dbReference type="Gene3D" id="3.40.50.200">
    <property type="entry name" value="Peptidase S8/S53 domain"/>
    <property type="match status" value="1"/>
</dbReference>
<dbReference type="InterPro" id="IPR000209">
    <property type="entry name" value="Peptidase_S8/S53_dom"/>
</dbReference>
<evidence type="ECO:0000313" key="8">
    <source>
        <dbReference type="Proteomes" id="UP001321450"/>
    </source>
</evidence>
<evidence type="ECO:0000256" key="5">
    <source>
        <dbReference type="SAM" id="MobiDB-lite"/>
    </source>
</evidence>
<proteinExistence type="inferred from homology"/>
<evidence type="ECO:0000259" key="6">
    <source>
        <dbReference type="Pfam" id="PF00082"/>
    </source>
</evidence>
<comment type="similarity">
    <text evidence="1">Belongs to the peptidase S8 family.</text>
</comment>
<evidence type="ECO:0000256" key="3">
    <source>
        <dbReference type="ARBA" id="ARBA00022801"/>
    </source>
</evidence>
<dbReference type="SUPFAM" id="SSF52743">
    <property type="entry name" value="Subtilisin-like"/>
    <property type="match status" value="1"/>
</dbReference>
<keyword evidence="4" id="KW-0720">Serine protease</keyword>
<dbReference type="Proteomes" id="UP001321450">
    <property type="component" value="Chromosome"/>
</dbReference>
<dbReference type="CDD" id="cd04847">
    <property type="entry name" value="Peptidases_S8_Subtilisin_like_2"/>
    <property type="match status" value="1"/>
</dbReference>
<keyword evidence="3" id="KW-0378">Hydrolase</keyword>
<protein>
    <recommendedName>
        <fullName evidence="6">Peptidase S8/S53 domain-containing protein</fullName>
    </recommendedName>
</protein>
<evidence type="ECO:0000256" key="2">
    <source>
        <dbReference type="ARBA" id="ARBA00022670"/>
    </source>
</evidence>
<organism evidence="7 8">
    <name type="scientific">Methylomarinovum tepidoasis</name>
    <dbReference type="NCBI Taxonomy" id="2840183"/>
    <lineage>
        <taxon>Bacteria</taxon>
        <taxon>Pseudomonadati</taxon>
        <taxon>Pseudomonadota</taxon>
        <taxon>Gammaproteobacteria</taxon>
        <taxon>Methylococcales</taxon>
        <taxon>Methylothermaceae</taxon>
        <taxon>Methylomarinovum</taxon>
    </lineage>
</organism>
<keyword evidence="2" id="KW-0645">Protease</keyword>
<feature type="domain" description="Peptidase S8/S53" evidence="6">
    <location>
        <begin position="285"/>
        <end position="621"/>
    </location>
</feature>
<evidence type="ECO:0000256" key="1">
    <source>
        <dbReference type="ARBA" id="ARBA00011073"/>
    </source>
</evidence>
<dbReference type="PANTHER" id="PTHR43806:SF11">
    <property type="entry name" value="CEREVISIN-RELATED"/>
    <property type="match status" value="1"/>
</dbReference>
<dbReference type="GO" id="GO:0004252">
    <property type="term" value="F:serine-type endopeptidase activity"/>
    <property type="evidence" value="ECO:0007669"/>
    <property type="project" value="InterPro"/>
</dbReference>
<dbReference type="Pfam" id="PF00082">
    <property type="entry name" value="Peptidase_S8"/>
    <property type="match status" value="1"/>
</dbReference>
<dbReference type="PANTHER" id="PTHR43806">
    <property type="entry name" value="PEPTIDASE S8"/>
    <property type="match status" value="1"/>
</dbReference>
<accession>A0AAU9CUC5</accession>
<dbReference type="InterPro" id="IPR050131">
    <property type="entry name" value="Peptidase_S8_subtilisin-like"/>
</dbReference>
<feature type="region of interest" description="Disordered" evidence="5">
    <location>
        <begin position="1"/>
        <end position="38"/>
    </location>
</feature>
<dbReference type="InterPro" id="IPR034074">
    <property type="entry name" value="Y4bN_pept_dom"/>
</dbReference>